<dbReference type="Proteomes" id="UP000295293">
    <property type="component" value="Unassembled WGS sequence"/>
</dbReference>
<sequence>MKVVIAVDGSEHSNRAVDYVALHWLPADPSPRIVLCYADPEPVPLAPAHGGDEDDAELASYHAGNADIALRYGNAVFASVGLETVEHRLVGPPVAGILSLARQSGADVIVLGAHGSASHSPRSLGTVVENVLAESTVPVLVVP</sequence>
<dbReference type="EMBL" id="SNZH01000020">
    <property type="protein sequence ID" value="TDR38536.1"/>
    <property type="molecule type" value="Genomic_DNA"/>
</dbReference>
<evidence type="ECO:0000313" key="4">
    <source>
        <dbReference type="Proteomes" id="UP000295293"/>
    </source>
</evidence>
<keyword evidence="4" id="KW-1185">Reference proteome</keyword>
<dbReference type="Gene3D" id="3.40.50.620">
    <property type="entry name" value="HUPs"/>
    <property type="match status" value="1"/>
</dbReference>
<proteinExistence type="inferred from homology"/>
<comment type="caution">
    <text evidence="3">The sequence shown here is derived from an EMBL/GenBank/DDBJ whole genome shotgun (WGS) entry which is preliminary data.</text>
</comment>
<protein>
    <submittedName>
        <fullName evidence="3">Nucleotide-binding universal stress UspA family protein</fullName>
    </submittedName>
</protein>
<organism evidence="3 4">
    <name type="scientific">Tahibacter aquaticus</name>
    <dbReference type="NCBI Taxonomy" id="520092"/>
    <lineage>
        <taxon>Bacteria</taxon>
        <taxon>Pseudomonadati</taxon>
        <taxon>Pseudomonadota</taxon>
        <taxon>Gammaproteobacteria</taxon>
        <taxon>Lysobacterales</taxon>
        <taxon>Rhodanobacteraceae</taxon>
        <taxon>Tahibacter</taxon>
    </lineage>
</organism>
<dbReference type="PANTHER" id="PTHR46268">
    <property type="entry name" value="STRESS RESPONSE PROTEIN NHAX"/>
    <property type="match status" value="1"/>
</dbReference>
<accession>A0A4R6YMF4</accession>
<dbReference type="Pfam" id="PF00582">
    <property type="entry name" value="Usp"/>
    <property type="match status" value="1"/>
</dbReference>
<dbReference type="CDD" id="cd00293">
    <property type="entry name" value="USP-like"/>
    <property type="match status" value="1"/>
</dbReference>
<dbReference type="InterPro" id="IPR014729">
    <property type="entry name" value="Rossmann-like_a/b/a_fold"/>
</dbReference>
<name>A0A4R6YMF4_9GAMM</name>
<evidence type="ECO:0000259" key="2">
    <source>
        <dbReference type="Pfam" id="PF00582"/>
    </source>
</evidence>
<evidence type="ECO:0000313" key="3">
    <source>
        <dbReference type="EMBL" id="TDR38536.1"/>
    </source>
</evidence>
<dbReference type="SUPFAM" id="SSF52402">
    <property type="entry name" value="Adenine nucleotide alpha hydrolases-like"/>
    <property type="match status" value="1"/>
</dbReference>
<dbReference type="InterPro" id="IPR006015">
    <property type="entry name" value="Universal_stress_UspA"/>
</dbReference>
<dbReference type="PANTHER" id="PTHR46268:SF15">
    <property type="entry name" value="UNIVERSAL STRESS PROTEIN HP_0031"/>
    <property type="match status" value="1"/>
</dbReference>
<dbReference type="AlphaFoldDB" id="A0A4R6YMF4"/>
<gene>
    <name evidence="3" type="ORF">DFR29_12037</name>
</gene>
<dbReference type="InterPro" id="IPR006016">
    <property type="entry name" value="UspA"/>
</dbReference>
<comment type="similarity">
    <text evidence="1">Belongs to the universal stress protein A family.</text>
</comment>
<dbReference type="RefSeq" id="WP_166654321.1">
    <property type="nucleotide sequence ID" value="NZ_SNZH01000020.1"/>
</dbReference>
<reference evidence="3 4" key="1">
    <citation type="submission" date="2019-03" db="EMBL/GenBank/DDBJ databases">
        <title>Genomic Encyclopedia of Type Strains, Phase IV (KMG-IV): sequencing the most valuable type-strain genomes for metagenomic binning, comparative biology and taxonomic classification.</title>
        <authorList>
            <person name="Goeker M."/>
        </authorList>
    </citation>
    <scope>NUCLEOTIDE SEQUENCE [LARGE SCALE GENOMIC DNA]</scope>
    <source>
        <strain evidence="3 4">DSM 21667</strain>
    </source>
</reference>
<evidence type="ECO:0000256" key="1">
    <source>
        <dbReference type="ARBA" id="ARBA00008791"/>
    </source>
</evidence>
<dbReference type="PRINTS" id="PR01438">
    <property type="entry name" value="UNVRSLSTRESS"/>
</dbReference>
<feature type="domain" description="UspA" evidence="2">
    <location>
        <begin position="2"/>
        <end position="143"/>
    </location>
</feature>